<comment type="caution">
    <text evidence="1">The sequence shown here is derived from an EMBL/GenBank/DDBJ whole genome shotgun (WGS) entry which is preliminary data.</text>
</comment>
<keyword evidence="2" id="KW-1185">Reference proteome</keyword>
<evidence type="ECO:0000313" key="2">
    <source>
        <dbReference type="Proteomes" id="UP000216033"/>
    </source>
</evidence>
<gene>
    <name evidence="1" type="ORF">B9K05_13345</name>
</gene>
<organism evidence="1 2">
    <name type="scientific">Acetobacter syzygii</name>
    <dbReference type="NCBI Taxonomy" id="146476"/>
    <lineage>
        <taxon>Bacteria</taxon>
        <taxon>Pseudomonadati</taxon>
        <taxon>Pseudomonadota</taxon>
        <taxon>Alphaproteobacteria</taxon>
        <taxon>Acetobacterales</taxon>
        <taxon>Acetobacteraceae</taxon>
        <taxon>Acetobacter</taxon>
    </lineage>
</organism>
<accession>A0A270B4U1</accession>
<protein>
    <submittedName>
        <fullName evidence="1">Uncharacterized protein</fullName>
    </submittedName>
</protein>
<name>A0A270B4U1_9PROT</name>
<dbReference type="AlphaFoldDB" id="A0A270B4U1"/>
<proteinExistence type="predicted"/>
<evidence type="ECO:0000313" key="1">
    <source>
        <dbReference type="EMBL" id="PAL20032.1"/>
    </source>
</evidence>
<reference evidence="1 2" key="1">
    <citation type="submission" date="2017-04" db="EMBL/GenBank/DDBJ databases">
        <title>Kefir bacterial isolates.</title>
        <authorList>
            <person name="Kim Y."/>
            <person name="Blasche S."/>
            <person name="Patil K.R."/>
        </authorList>
    </citation>
    <scope>NUCLEOTIDE SEQUENCE [LARGE SCALE GENOMIC DNA]</scope>
    <source>
        <strain evidence="1 2">KR-2</strain>
    </source>
</reference>
<dbReference type="Proteomes" id="UP000216033">
    <property type="component" value="Unassembled WGS sequence"/>
</dbReference>
<sequence length="410" mass="46191">MRISYPQLCEPLRDSAWYDLTNGIRVRLSDPLLLDDGAVELNAPFPMRGNALLDNIETLLRCRFHGRGGKTYFRLAEPKNHIISAESFIEATLGSARRIDSALRRLSEPMTGVPWTVQGAEDLLEIIDAVRDGRMDHSEFSARMAQSDYEVGTPGYHQLFARNAHILVEHTRTALIRAFECGNRMMEQVRLLIENKKNRYFGELIAGNEINHTSPTAERLHAAFIDGISAVATALDLLYRLFVFLVREPFGHAEMPGRLYFPYNEPGKVYAPFPKGAKPLLTDLGAIDLPYAIPNIVPGSFLALRSFRNDLTHNMTSGHIQPICWIGCGTGQVNGTPIRYVVANAPDIDQEGKPLKHAFMERFFSQQRDATIICRELMEELALTADHTLQWLANRLEQRILHEARATAEP</sequence>
<dbReference type="EMBL" id="NDFP01000025">
    <property type="protein sequence ID" value="PAL20032.1"/>
    <property type="molecule type" value="Genomic_DNA"/>
</dbReference>